<evidence type="ECO:0000313" key="2">
    <source>
        <dbReference type="Proteomes" id="UP000054375"/>
    </source>
</evidence>
<reference evidence="1 2" key="1">
    <citation type="submission" date="2015-10" db="EMBL/GenBank/DDBJ databases">
        <title>Draft genome sequence of Streptomyces griseorubiginosus DSM 40469, type strain for the species Streptomyces griseorubiginosus.</title>
        <authorList>
            <person name="Ruckert C."/>
            <person name="Winkler A."/>
            <person name="Kalinowski J."/>
            <person name="Kampfer P."/>
            <person name="Glaeser S."/>
        </authorList>
    </citation>
    <scope>NUCLEOTIDE SEQUENCE [LARGE SCALE GENOMIC DNA]</scope>
    <source>
        <strain evidence="1 2">DSM 40469</strain>
    </source>
</reference>
<organism evidence="1 2">
    <name type="scientific">Streptomyces griseorubiginosus</name>
    <dbReference type="NCBI Taxonomy" id="67304"/>
    <lineage>
        <taxon>Bacteria</taxon>
        <taxon>Bacillati</taxon>
        <taxon>Actinomycetota</taxon>
        <taxon>Actinomycetes</taxon>
        <taxon>Kitasatosporales</taxon>
        <taxon>Streptomycetaceae</taxon>
        <taxon>Streptomyces</taxon>
    </lineage>
</organism>
<dbReference type="AlphaFoldDB" id="A0A101RVZ6"/>
<dbReference type="EMBL" id="LMWV01000024">
    <property type="protein sequence ID" value="KUN62736.1"/>
    <property type="molecule type" value="Genomic_DNA"/>
</dbReference>
<dbReference type="RefSeq" id="WP_062242664.1">
    <property type="nucleotide sequence ID" value="NZ_JBPJFL010000001.1"/>
</dbReference>
<sequence>MPRLRIQVAHWPRALILTDTPRPDCRDCEGEGGFAYDYGDHNGEYAGTNWEPCGCWNETRCWVLLPLPRRPRWLRRRTAARDPWGYSNEPPF</sequence>
<protein>
    <submittedName>
        <fullName evidence="1">Uncharacterized protein</fullName>
    </submittedName>
</protein>
<comment type="caution">
    <text evidence="1">The sequence shown here is derived from an EMBL/GenBank/DDBJ whole genome shotgun (WGS) entry which is preliminary data.</text>
</comment>
<evidence type="ECO:0000313" key="1">
    <source>
        <dbReference type="EMBL" id="KUN62736.1"/>
    </source>
</evidence>
<keyword evidence="2" id="KW-1185">Reference proteome</keyword>
<accession>A0A101RVZ6</accession>
<name>A0A101RVZ6_9ACTN</name>
<proteinExistence type="predicted"/>
<gene>
    <name evidence="1" type="ORF">AQJ54_30805</name>
</gene>
<dbReference type="Proteomes" id="UP000054375">
    <property type="component" value="Unassembled WGS sequence"/>
</dbReference>